<dbReference type="RefSeq" id="WP_208089802.1">
    <property type="nucleotide sequence ID" value="NZ_CP086137.1"/>
</dbReference>
<evidence type="ECO:0000256" key="1">
    <source>
        <dbReference type="SAM" id="MobiDB-lite"/>
    </source>
</evidence>
<feature type="region of interest" description="Disordered" evidence="1">
    <location>
        <begin position="81"/>
        <end position="115"/>
    </location>
</feature>
<proteinExistence type="predicted"/>
<dbReference type="AlphaFoldDB" id="A0A939MHT7"/>
<organism evidence="2">
    <name type="scientific">Bradyrhizobium barranii subsp. barranii</name>
    <dbReference type="NCBI Taxonomy" id="2823807"/>
    <lineage>
        <taxon>Bacteria</taxon>
        <taxon>Pseudomonadati</taxon>
        <taxon>Pseudomonadota</taxon>
        <taxon>Alphaproteobacteria</taxon>
        <taxon>Hyphomicrobiales</taxon>
        <taxon>Nitrobacteraceae</taxon>
        <taxon>Bradyrhizobium</taxon>
        <taxon>Bradyrhizobium barranii</taxon>
    </lineage>
</organism>
<evidence type="ECO:0000313" key="2">
    <source>
        <dbReference type="EMBL" id="MBO1869338.1"/>
    </source>
</evidence>
<geneLocation type="plasmid" evidence="3 4">
    <name>pBb144S4a</name>
</geneLocation>
<dbReference type="EMBL" id="JAGEMI010000004">
    <property type="protein sequence ID" value="MBO1869338.1"/>
    <property type="molecule type" value="Genomic_DNA"/>
</dbReference>
<gene>
    <name evidence="3" type="ORF">J4G43_052370</name>
    <name evidence="2" type="ORF">J4G43_54230</name>
</gene>
<keyword evidence="3" id="KW-0614">Plasmid</keyword>
<sequence length="133" mass="14492">MPRKHPQNGPSLSKAPRKKQKPLDDEALAALQARQKAAEEGARQKAASGRRFGTAVRENGGTIPIRGDNAEAFWSKIRRDNEEAASAAGKKGVAPRAETAIPREDAETDDEYHARSSALRRLLSEKRPAGRRG</sequence>
<dbReference type="EMBL" id="CP086137">
    <property type="protein sequence ID" value="UEM18068.1"/>
    <property type="molecule type" value="Genomic_DNA"/>
</dbReference>
<feature type="region of interest" description="Disordered" evidence="1">
    <location>
        <begin position="1"/>
        <end position="66"/>
    </location>
</feature>
<evidence type="ECO:0000313" key="4">
    <source>
        <dbReference type="Proteomes" id="UP000664702"/>
    </source>
</evidence>
<evidence type="ECO:0000313" key="3">
    <source>
        <dbReference type="EMBL" id="UEM18068.1"/>
    </source>
</evidence>
<accession>A0A939MHT7</accession>
<protein>
    <submittedName>
        <fullName evidence="2">Uncharacterized protein</fullName>
    </submittedName>
</protein>
<reference evidence="2" key="1">
    <citation type="submission" date="2021-03" db="EMBL/GenBank/DDBJ databases">
        <title>Whole Genome Sequence of Bradyrhizobium sp. Strain 144S4.</title>
        <authorList>
            <person name="Bromfield E.S.P."/>
            <person name="Cloutier S."/>
        </authorList>
    </citation>
    <scope>NUCLEOTIDE SEQUENCE [LARGE SCALE GENOMIC DNA]</scope>
    <source>
        <strain evidence="2">144S4</strain>
    </source>
</reference>
<reference evidence="3 4" key="2">
    <citation type="journal article" date="2022" name="Int. J. Syst. Evol. Microbiol.">
        <title>Strains of Bradyrhizobium barranii sp. nov. associated with legumes native to Canada are symbionts of soybeans and belong to different subspecies (subsp. barranii subsp. nov. and subsp. apii subsp. nov.) and symbiovars (sv. glycinearum and sv. septentrionale).</title>
        <authorList>
            <person name="Bromfield E.S.P."/>
            <person name="Cloutier S."/>
            <person name="Wasai-Hara S."/>
            <person name="Minamisawa K."/>
        </authorList>
    </citation>
    <scope>NUCLEOTIDE SEQUENCE [LARGE SCALE GENOMIC DNA]</scope>
    <source>
        <strain evidence="4">144S4</strain>
        <plasmid evidence="3 4">pBb144S4a</plasmid>
    </source>
</reference>
<dbReference type="Proteomes" id="UP000664702">
    <property type="component" value="Plasmid pBb144S4a"/>
</dbReference>
<name>A0A939MHT7_9BRAD</name>
<dbReference type="KEGG" id="bban:J4G43_052370"/>